<evidence type="ECO:0000259" key="4">
    <source>
        <dbReference type="PROSITE" id="PS51000"/>
    </source>
</evidence>
<organism evidence="5 6">
    <name type="scientific">Ruania alba</name>
    <dbReference type="NCBI Taxonomy" id="648782"/>
    <lineage>
        <taxon>Bacteria</taxon>
        <taxon>Bacillati</taxon>
        <taxon>Actinomycetota</taxon>
        <taxon>Actinomycetes</taxon>
        <taxon>Micrococcales</taxon>
        <taxon>Ruaniaceae</taxon>
        <taxon>Ruania</taxon>
    </lineage>
</organism>
<dbReference type="InterPro" id="IPR014036">
    <property type="entry name" value="DeoR-like_C"/>
</dbReference>
<dbReference type="PRINTS" id="PR00037">
    <property type="entry name" value="HTHLACR"/>
</dbReference>
<evidence type="ECO:0000313" key="6">
    <source>
        <dbReference type="Proteomes" id="UP000199220"/>
    </source>
</evidence>
<dbReference type="Gene3D" id="1.10.10.10">
    <property type="entry name" value="Winged helix-like DNA-binding domain superfamily/Winged helix DNA-binding domain"/>
    <property type="match status" value="1"/>
</dbReference>
<accession>A0A1H5FZ56</accession>
<evidence type="ECO:0000313" key="5">
    <source>
        <dbReference type="EMBL" id="SEE08108.1"/>
    </source>
</evidence>
<dbReference type="RefSeq" id="WP_089772327.1">
    <property type="nucleotide sequence ID" value="NZ_FNTX01000001.1"/>
</dbReference>
<keyword evidence="3" id="KW-0804">Transcription</keyword>
<dbReference type="InterPro" id="IPR018356">
    <property type="entry name" value="Tscrpt_reg_HTH_DeoR_CS"/>
</dbReference>
<dbReference type="OrthoDB" id="7688673at2"/>
<dbReference type="SMART" id="SM00420">
    <property type="entry name" value="HTH_DEOR"/>
    <property type="match status" value="1"/>
</dbReference>
<evidence type="ECO:0000256" key="3">
    <source>
        <dbReference type="ARBA" id="ARBA00023163"/>
    </source>
</evidence>
<dbReference type="STRING" id="648782.SAMN04488554_1476"/>
<proteinExistence type="predicted"/>
<keyword evidence="2 5" id="KW-0238">DNA-binding</keyword>
<dbReference type="InterPro" id="IPR050313">
    <property type="entry name" value="Carb_Metab_HTH_regulators"/>
</dbReference>
<dbReference type="InterPro" id="IPR036388">
    <property type="entry name" value="WH-like_DNA-bd_sf"/>
</dbReference>
<sequence length="263" mass="27393">MLAAQRRAQVLEAVRARGAVSVTDLSEALGVSAMTIRRDLDALAREGHLDKVHGGATTRRSASAEEVGFDLKARRERAEKDAIAALAAGLVHPGMAIGLSAGTTTWALARRLRTIPRLTVVTNSLRIADLLHGPPLPGEVDPAEVVLTGGVRTASDALVGPVAVSALEQLHCDLVFLGVHGMDARAGLTTPNLLEAQTDRALVASGRSAVVLADHTKWGTVGLTRILPLAEVDHLITDDGLAPEAVAALREVVAEVHLAPPPG</sequence>
<dbReference type="Proteomes" id="UP000199220">
    <property type="component" value="Unassembled WGS sequence"/>
</dbReference>
<reference evidence="6" key="1">
    <citation type="submission" date="2016-10" db="EMBL/GenBank/DDBJ databases">
        <authorList>
            <person name="Varghese N."/>
            <person name="Submissions S."/>
        </authorList>
    </citation>
    <scope>NUCLEOTIDE SEQUENCE [LARGE SCALE GENOMIC DNA]</scope>
    <source>
        <strain evidence="6">DSM 21368</strain>
    </source>
</reference>
<dbReference type="InterPro" id="IPR037171">
    <property type="entry name" value="NagB/RpiA_transferase-like"/>
</dbReference>
<dbReference type="PROSITE" id="PS00894">
    <property type="entry name" value="HTH_DEOR_1"/>
    <property type="match status" value="1"/>
</dbReference>
<dbReference type="InterPro" id="IPR001034">
    <property type="entry name" value="DeoR_HTH"/>
</dbReference>
<dbReference type="AlphaFoldDB" id="A0A1H5FZ56"/>
<name>A0A1H5FZ56_9MICO</name>
<dbReference type="PROSITE" id="PS51000">
    <property type="entry name" value="HTH_DEOR_2"/>
    <property type="match status" value="1"/>
</dbReference>
<gene>
    <name evidence="5" type="ORF">SAMN04488554_1476</name>
</gene>
<dbReference type="Gene3D" id="3.40.50.1360">
    <property type="match status" value="1"/>
</dbReference>
<dbReference type="PANTHER" id="PTHR30363:SF44">
    <property type="entry name" value="AGA OPERON TRANSCRIPTIONAL REPRESSOR-RELATED"/>
    <property type="match status" value="1"/>
</dbReference>
<dbReference type="Pfam" id="PF08220">
    <property type="entry name" value="HTH_DeoR"/>
    <property type="match status" value="1"/>
</dbReference>
<dbReference type="GO" id="GO:0003700">
    <property type="term" value="F:DNA-binding transcription factor activity"/>
    <property type="evidence" value="ECO:0007669"/>
    <property type="project" value="InterPro"/>
</dbReference>
<keyword evidence="1" id="KW-0805">Transcription regulation</keyword>
<dbReference type="InterPro" id="IPR036390">
    <property type="entry name" value="WH_DNA-bd_sf"/>
</dbReference>
<evidence type="ECO:0000256" key="1">
    <source>
        <dbReference type="ARBA" id="ARBA00023015"/>
    </source>
</evidence>
<feature type="domain" description="HTH deoR-type" evidence="4">
    <location>
        <begin position="3"/>
        <end position="58"/>
    </location>
</feature>
<dbReference type="GO" id="GO:0003677">
    <property type="term" value="F:DNA binding"/>
    <property type="evidence" value="ECO:0007669"/>
    <property type="project" value="UniProtKB-KW"/>
</dbReference>
<protein>
    <submittedName>
        <fullName evidence="5">DNA-binding transcriptional regulator of sugar metabolism, DeoR/GlpR family</fullName>
    </submittedName>
</protein>
<dbReference type="SUPFAM" id="SSF46785">
    <property type="entry name" value="Winged helix' DNA-binding domain"/>
    <property type="match status" value="1"/>
</dbReference>
<dbReference type="Pfam" id="PF00455">
    <property type="entry name" value="DeoRC"/>
    <property type="match status" value="1"/>
</dbReference>
<dbReference type="PANTHER" id="PTHR30363">
    <property type="entry name" value="HTH-TYPE TRANSCRIPTIONAL REGULATOR SRLR-RELATED"/>
    <property type="match status" value="1"/>
</dbReference>
<keyword evidence="6" id="KW-1185">Reference proteome</keyword>
<dbReference type="EMBL" id="FNTX01000001">
    <property type="protein sequence ID" value="SEE08108.1"/>
    <property type="molecule type" value="Genomic_DNA"/>
</dbReference>
<dbReference type="SUPFAM" id="SSF100950">
    <property type="entry name" value="NagB/RpiA/CoA transferase-like"/>
    <property type="match status" value="1"/>
</dbReference>
<evidence type="ECO:0000256" key="2">
    <source>
        <dbReference type="ARBA" id="ARBA00023125"/>
    </source>
</evidence>
<dbReference type="SMART" id="SM01134">
    <property type="entry name" value="DeoRC"/>
    <property type="match status" value="1"/>
</dbReference>